<sequence length="254" mass="27280">MGKYPTVYCLDDTSSAANSGQAGKTTVENNFLHAEKIITFVGEFANAKTPAERKQLQHDIDKPDKKLQSQAEGWGISTNDMKSALSSLKTLEGLPDCNVQCQEMVKDSISKLEPALENRINKHSSQTENLKELTGILAAVIVMNERGLIDGRATTSGGVKGVPNGTETPKIDNSAKNNGQKGKETSPIINQPHITVVSPEIETKILSGQRVGNSNKLIGGHSPSVNNENPNYAVEAVRLNPDGTRVVKFTTSVS</sequence>
<dbReference type="Proteomes" id="UP001057142">
    <property type="component" value="Chromosome"/>
</dbReference>
<dbReference type="AlphaFoldDB" id="A0AAX3S057"/>
<evidence type="ECO:0000313" key="5">
    <source>
        <dbReference type="Proteomes" id="UP001222403"/>
    </source>
</evidence>
<evidence type="ECO:0008006" key="6">
    <source>
        <dbReference type="Google" id="ProtNLM"/>
    </source>
</evidence>
<accession>A0AAX3S057</accession>
<gene>
    <name evidence="2" type="ORF">M5J11_12915</name>
    <name evidence="3" type="ORF">PG365_07670</name>
</gene>
<evidence type="ECO:0000313" key="2">
    <source>
        <dbReference type="EMBL" id="USB35722.1"/>
    </source>
</evidence>
<reference evidence="2" key="1">
    <citation type="journal article" date="2022" name="Front. Microbiol.">
        <title>Identification of a novel aminoglycoside O-nucleotidyltransferase AadA33 in Providencia vermicola.</title>
        <authorList>
            <person name="Feng C."/>
            <person name="Gao M."/>
            <person name="Jiang W."/>
            <person name="Shi W."/>
            <person name="Li A."/>
            <person name="Liu S."/>
            <person name="Zhang L."/>
            <person name="Zhang X."/>
            <person name="Li Q."/>
            <person name="Lin H."/>
            <person name="Lu J."/>
            <person name="Li K."/>
            <person name="Zhang H."/>
            <person name="Hu Y."/>
            <person name="Bao Q."/>
            <person name="Lin X."/>
        </authorList>
    </citation>
    <scope>NUCLEOTIDE SEQUENCE</scope>
    <source>
        <strain evidence="2">P13</strain>
    </source>
</reference>
<dbReference type="EMBL" id="CP116222">
    <property type="protein sequence ID" value="WFC08229.1"/>
    <property type="molecule type" value="Genomic_DNA"/>
</dbReference>
<organism evidence="3 5">
    <name type="scientific">Providencia vermicola</name>
    <dbReference type="NCBI Taxonomy" id="333965"/>
    <lineage>
        <taxon>Bacteria</taxon>
        <taxon>Pseudomonadati</taxon>
        <taxon>Pseudomonadota</taxon>
        <taxon>Gammaproteobacteria</taxon>
        <taxon>Enterobacterales</taxon>
        <taxon>Morganellaceae</taxon>
        <taxon>Providencia</taxon>
    </lineage>
</organism>
<dbReference type="RefSeq" id="WP_251463979.1">
    <property type="nucleotide sequence ID" value="NZ_CP097327.1"/>
</dbReference>
<dbReference type="Proteomes" id="UP001222403">
    <property type="component" value="Chromosome"/>
</dbReference>
<dbReference type="EMBL" id="CP097327">
    <property type="protein sequence ID" value="USB35722.1"/>
    <property type="molecule type" value="Genomic_DNA"/>
</dbReference>
<protein>
    <recommendedName>
        <fullName evidence="6">Toxin CdiA</fullName>
    </recommendedName>
</protein>
<name>A0AAX3S057_9GAMM</name>
<proteinExistence type="predicted"/>
<evidence type="ECO:0000313" key="3">
    <source>
        <dbReference type="EMBL" id="WFC08229.1"/>
    </source>
</evidence>
<keyword evidence="4" id="KW-1185">Reference proteome</keyword>
<feature type="region of interest" description="Disordered" evidence="1">
    <location>
        <begin position="154"/>
        <end position="186"/>
    </location>
</feature>
<evidence type="ECO:0000256" key="1">
    <source>
        <dbReference type="SAM" id="MobiDB-lite"/>
    </source>
</evidence>
<reference evidence="3" key="2">
    <citation type="submission" date="2023-01" db="EMBL/GenBank/DDBJ databases">
        <title>The prevalence of carbapenem-resistant bacteria in aquaculture in China and the genetic diversity of carbapenem-resistant genes.</title>
        <authorList>
            <person name="Wen R."/>
        </authorList>
    </citation>
    <scope>NUCLEOTIDE SEQUENCE</scope>
    <source>
        <strain evidence="3">PVA41-chromosome</strain>
    </source>
</reference>
<evidence type="ECO:0000313" key="4">
    <source>
        <dbReference type="Proteomes" id="UP001057142"/>
    </source>
</evidence>